<dbReference type="PANTHER" id="PTHR43861">
    <property type="entry name" value="TRANS-ACONITATE 2-METHYLTRANSFERASE-RELATED"/>
    <property type="match status" value="1"/>
</dbReference>
<dbReference type="SUPFAM" id="SSF53335">
    <property type="entry name" value="S-adenosyl-L-methionine-dependent methyltransferases"/>
    <property type="match status" value="1"/>
</dbReference>
<protein>
    <submittedName>
        <fullName evidence="3">Jhamt</fullName>
    </submittedName>
</protein>
<dbReference type="GO" id="GO:0016740">
    <property type="term" value="F:transferase activity"/>
    <property type="evidence" value="ECO:0007669"/>
    <property type="project" value="UniProtKB-KW"/>
</dbReference>
<evidence type="ECO:0000256" key="1">
    <source>
        <dbReference type="ARBA" id="ARBA00022679"/>
    </source>
</evidence>
<dbReference type="Gene3D" id="3.40.50.150">
    <property type="entry name" value="Vaccinia Virus protein VP39"/>
    <property type="match status" value="1"/>
</dbReference>
<dbReference type="Pfam" id="PF13847">
    <property type="entry name" value="Methyltransf_31"/>
    <property type="match status" value="1"/>
</dbReference>
<dbReference type="AlphaFoldDB" id="A0A8X6K9G2"/>
<keyword evidence="1" id="KW-0808">Transferase</keyword>
<evidence type="ECO:0000313" key="4">
    <source>
        <dbReference type="Proteomes" id="UP000887116"/>
    </source>
</evidence>
<name>A0A8X6K9G2_TRICU</name>
<organism evidence="3 4">
    <name type="scientific">Trichonephila clavata</name>
    <name type="common">Joro spider</name>
    <name type="synonym">Nephila clavata</name>
    <dbReference type="NCBI Taxonomy" id="2740835"/>
    <lineage>
        <taxon>Eukaryota</taxon>
        <taxon>Metazoa</taxon>
        <taxon>Ecdysozoa</taxon>
        <taxon>Arthropoda</taxon>
        <taxon>Chelicerata</taxon>
        <taxon>Arachnida</taxon>
        <taxon>Araneae</taxon>
        <taxon>Araneomorphae</taxon>
        <taxon>Entelegynae</taxon>
        <taxon>Araneoidea</taxon>
        <taxon>Nephilidae</taxon>
        <taxon>Trichonephila</taxon>
    </lineage>
</organism>
<dbReference type="EMBL" id="BMAO01000407">
    <property type="protein sequence ID" value="GFQ66694.1"/>
    <property type="molecule type" value="Genomic_DNA"/>
</dbReference>
<dbReference type="InterPro" id="IPR029063">
    <property type="entry name" value="SAM-dependent_MTases_sf"/>
</dbReference>
<dbReference type="OrthoDB" id="8300214at2759"/>
<dbReference type="CDD" id="cd02440">
    <property type="entry name" value="AdoMet_MTases"/>
    <property type="match status" value="1"/>
</dbReference>
<comment type="caution">
    <text evidence="3">The sequence shown here is derived from an EMBL/GenBank/DDBJ whole genome shotgun (WGS) entry which is preliminary data.</text>
</comment>
<gene>
    <name evidence="3" type="primary">NCL1_11512</name>
    <name evidence="3" type="ORF">TNCT_94291</name>
</gene>
<evidence type="ECO:0000259" key="2">
    <source>
        <dbReference type="Pfam" id="PF13847"/>
    </source>
</evidence>
<keyword evidence="4" id="KW-1185">Reference proteome</keyword>
<reference evidence="3" key="1">
    <citation type="submission" date="2020-07" db="EMBL/GenBank/DDBJ databases">
        <title>Multicomponent nature underlies the extraordinary mechanical properties of spider dragline silk.</title>
        <authorList>
            <person name="Kono N."/>
            <person name="Nakamura H."/>
            <person name="Mori M."/>
            <person name="Yoshida Y."/>
            <person name="Ohtoshi R."/>
            <person name="Malay A.D."/>
            <person name="Moran D.A.P."/>
            <person name="Tomita M."/>
            <person name="Numata K."/>
            <person name="Arakawa K."/>
        </authorList>
    </citation>
    <scope>NUCLEOTIDE SEQUENCE</scope>
</reference>
<feature type="domain" description="Methyltransferase" evidence="2">
    <location>
        <begin position="34"/>
        <end position="183"/>
    </location>
</feature>
<dbReference type="PANTHER" id="PTHR43861:SF3">
    <property type="entry name" value="PUTATIVE (AFU_ORTHOLOGUE AFUA_2G14390)-RELATED"/>
    <property type="match status" value="1"/>
</dbReference>
<sequence length="277" mass="32321">MAEAFLSLHDLVQYDYSKKLVKRCADEFHWKDLSEDVVMDIGCGAELNCCKAILMQFPEARALIAVDKSAVFQEAHFRDGRIQFCVGDIQDGDSLESYEGKMDKIISTHTFHEISDKETAFQNVYRLLKPGGEAGFYFCVKSCMHSVLTELNKMPMFRAMIEDEYTENLHPPEQGEKYYKEMLERIGFKDVQSIEEEKRFLFQTDQEFKDSMYYGLLANRKLSFEATQTLIEEVFELYEKRYGRYEGKLYYNSMHLNLLGVKPMENSHSECKEMTVA</sequence>
<accession>A0A8X6K9G2</accession>
<proteinExistence type="predicted"/>
<dbReference type="InterPro" id="IPR025714">
    <property type="entry name" value="Methyltranfer_dom"/>
</dbReference>
<dbReference type="Proteomes" id="UP000887116">
    <property type="component" value="Unassembled WGS sequence"/>
</dbReference>
<evidence type="ECO:0000313" key="3">
    <source>
        <dbReference type="EMBL" id="GFQ66694.1"/>
    </source>
</evidence>